<protein>
    <submittedName>
        <fullName evidence="4">Uncharacterized protein</fullName>
    </submittedName>
</protein>
<evidence type="ECO:0000313" key="4">
    <source>
        <dbReference type="EMBL" id="RYR29437.1"/>
    </source>
</evidence>
<comment type="caution">
    <text evidence="4">The sequence shown here is derived from an EMBL/GenBank/DDBJ whole genome shotgun (WGS) entry which is preliminary data.</text>
</comment>
<dbReference type="PANTHER" id="PTHR23422">
    <property type="entry name" value="DIPEPTIDYL PEPTIDASE III-RELATED"/>
    <property type="match status" value="1"/>
</dbReference>
<keyword evidence="5" id="KW-1185">Reference proteome</keyword>
<reference evidence="4 5" key="1">
    <citation type="submission" date="2019-01" db="EMBL/GenBank/DDBJ databases">
        <title>Sequencing of cultivated peanut Arachis hypogaea provides insights into genome evolution and oil improvement.</title>
        <authorList>
            <person name="Chen X."/>
        </authorList>
    </citation>
    <scope>NUCLEOTIDE SEQUENCE [LARGE SCALE GENOMIC DNA]</scope>
    <source>
        <strain evidence="5">cv. Fuhuasheng</strain>
        <tissue evidence="4">Leaves</tissue>
    </source>
</reference>
<evidence type="ECO:0000256" key="2">
    <source>
        <dbReference type="ARBA" id="ARBA00022801"/>
    </source>
</evidence>
<feature type="region of interest" description="Disordered" evidence="3">
    <location>
        <begin position="57"/>
        <end position="84"/>
    </location>
</feature>
<keyword evidence="2" id="KW-0378">Hydrolase</keyword>
<dbReference type="GO" id="GO:0008239">
    <property type="term" value="F:dipeptidyl-peptidase activity"/>
    <property type="evidence" value="ECO:0007669"/>
    <property type="project" value="TreeGrafter"/>
</dbReference>
<gene>
    <name evidence="4" type="ORF">Ahy_B01g053814</name>
</gene>
<organism evidence="4 5">
    <name type="scientific">Arachis hypogaea</name>
    <name type="common">Peanut</name>
    <dbReference type="NCBI Taxonomy" id="3818"/>
    <lineage>
        <taxon>Eukaryota</taxon>
        <taxon>Viridiplantae</taxon>
        <taxon>Streptophyta</taxon>
        <taxon>Embryophyta</taxon>
        <taxon>Tracheophyta</taxon>
        <taxon>Spermatophyta</taxon>
        <taxon>Magnoliopsida</taxon>
        <taxon>eudicotyledons</taxon>
        <taxon>Gunneridae</taxon>
        <taxon>Pentapetalae</taxon>
        <taxon>rosids</taxon>
        <taxon>fabids</taxon>
        <taxon>Fabales</taxon>
        <taxon>Fabaceae</taxon>
        <taxon>Papilionoideae</taxon>
        <taxon>50 kb inversion clade</taxon>
        <taxon>dalbergioids sensu lato</taxon>
        <taxon>Dalbergieae</taxon>
        <taxon>Pterocarpus clade</taxon>
        <taxon>Arachis</taxon>
    </lineage>
</organism>
<sequence length="84" mass="9542">MGIEVLDLPDETVSVDFSKIKDAVEGLSREILTIQAICDEQATTLLLHKYSVITESQGNKKKKKQKAQNKQKKKKKKKELWGTL</sequence>
<evidence type="ECO:0000256" key="1">
    <source>
        <dbReference type="ARBA" id="ARBA00022723"/>
    </source>
</evidence>
<dbReference type="GO" id="GO:0005737">
    <property type="term" value="C:cytoplasm"/>
    <property type="evidence" value="ECO:0007669"/>
    <property type="project" value="TreeGrafter"/>
</dbReference>
<dbReference type="PANTHER" id="PTHR23422:SF9">
    <property type="entry name" value="ZN-DEPENDENT HYDROLASE"/>
    <property type="match status" value="1"/>
</dbReference>
<proteinExistence type="predicted"/>
<name>A0A445ASN0_ARAHY</name>
<dbReference type="EMBL" id="SDMP01000011">
    <property type="protein sequence ID" value="RYR29437.1"/>
    <property type="molecule type" value="Genomic_DNA"/>
</dbReference>
<accession>A0A445ASN0</accession>
<keyword evidence="1" id="KW-0479">Metal-binding</keyword>
<dbReference type="GO" id="GO:0046872">
    <property type="term" value="F:metal ion binding"/>
    <property type="evidence" value="ECO:0007669"/>
    <property type="project" value="UniProtKB-KW"/>
</dbReference>
<evidence type="ECO:0000256" key="3">
    <source>
        <dbReference type="SAM" id="MobiDB-lite"/>
    </source>
</evidence>
<dbReference type="AlphaFoldDB" id="A0A445ASN0"/>
<feature type="compositionally biased region" description="Basic residues" evidence="3">
    <location>
        <begin position="59"/>
        <end position="78"/>
    </location>
</feature>
<dbReference type="Proteomes" id="UP000289738">
    <property type="component" value="Chromosome B01"/>
</dbReference>
<dbReference type="InterPro" id="IPR039461">
    <property type="entry name" value="Peptidase_M49"/>
</dbReference>
<evidence type="ECO:0000313" key="5">
    <source>
        <dbReference type="Proteomes" id="UP000289738"/>
    </source>
</evidence>